<dbReference type="EMBL" id="VLPK01000003">
    <property type="protein sequence ID" value="TSJ39279.1"/>
    <property type="molecule type" value="Genomic_DNA"/>
</dbReference>
<protein>
    <recommendedName>
        <fullName evidence="3">Heavy-metal-associated domain-containing protein</fullName>
    </recommendedName>
</protein>
<evidence type="ECO:0000313" key="2">
    <source>
        <dbReference type="Proteomes" id="UP000318733"/>
    </source>
</evidence>
<evidence type="ECO:0000313" key="1">
    <source>
        <dbReference type="EMBL" id="TSJ39279.1"/>
    </source>
</evidence>
<dbReference type="OrthoDB" id="1036397at2"/>
<organism evidence="1 2">
    <name type="scientific">Mucilaginibacter corticis</name>
    <dbReference type="NCBI Taxonomy" id="2597670"/>
    <lineage>
        <taxon>Bacteria</taxon>
        <taxon>Pseudomonadati</taxon>
        <taxon>Bacteroidota</taxon>
        <taxon>Sphingobacteriia</taxon>
        <taxon>Sphingobacteriales</taxon>
        <taxon>Sphingobacteriaceae</taxon>
        <taxon>Mucilaginibacter</taxon>
    </lineage>
</organism>
<proteinExistence type="predicted"/>
<evidence type="ECO:0008006" key="3">
    <source>
        <dbReference type="Google" id="ProtNLM"/>
    </source>
</evidence>
<accession>A0A556MHC9</accession>
<comment type="caution">
    <text evidence="1">The sequence shown here is derived from an EMBL/GenBank/DDBJ whole genome shotgun (WGS) entry which is preliminary data.</text>
</comment>
<gene>
    <name evidence="1" type="ORF">FO440_16110</name>
</gene>
<name>A0A556MHC9_9SPHI</name>
<dbReference type="RefSeq" id="WP_144249317.1">
    <property type="nucleotide sequence ID" value="NZ_VLPK01000003.1"/>
</dbReference>
<keyword evidence="2" id="KW-1185">Reference proteome</keyword>
<dbReference type="Proteomes" id="UP000318733">
    <property type="component" value="Unassembled WGS sequence"/>
</dbReference>
<sequence length="70" mass="8177">MTVEVFKTNVDEVESSEILIRKVLDHFPESRVNFDMEDCDKILRVEARKVIPERIIEILNAHGYTCEVLT</sequence>
<dbReference type="AlphaFoldDB" id="A0A556MHC9"/>
<reference evidence="1 2" key="1">
    <citation type="submission" date="2019-07" db="EMBL/GenBank/DDBJ databases">
        <authorList>
            <person name="Huq M.A."/>
        </authorList>
    </citation>
    <scope>NUCLEOTIDE SEQUENCE [LARGE SCALE GENOMIC DNA]</scope>
    <source>
        <strain evidence="1 2">MAH-19</strain>
    </source>
</reference>